<dbReference type="GO" id="GO:0051287">
    <property type="term" value="F:NAD binding"/>
    <property type="evidence" value="ECO:0007669"/>
    <property type="project" value="InterPro"/>
</dbReference>
<dbReference type="SUPFAM" id="SSF51735">
    <property type="entry name" value="NAD(P)-binding Rossmann-fold domains"/>
    <property type="match status" value="1"/>
</dbReference>
<dbReference type="Gene3D" id="3.40.50.720">
    <property type="entry name" value="NAD(P)-binding Rossmann-like Domain"/>
    <property type="match status" value="2"/>
</dbReference>
<dbReference type="GO" id="GO:0030267">
    <property type="term" value="F:glyoxylate reductase (NADPH) activity"/>
    <property type="evidence" value="ECO:0007669"/>
    <property type="project" value="TreeGrafter"/>
</dbReference>
<feature type="domain" description="D-isomer specific 2-hydroxyacid dehydrogenase NAD-binding" evidence="6">
    <location>
        <begin position="104"/>
        <end position="278"/>
    </location>
</feature>
<dbReference type="InterPro" id="IPR006140">
    <property type="entry name" value="D-isomer_DH_NAD-bd"/>
</dbReference>
<keyword evidence="3" id="KW-0520">NAD</keyword>
<dbReference type="Pfam" id="PF02826">
    <property type="entry name" value="2-Hacid_dh_C"/>
    <property type="match status" value="1"/>
</dbReference>
<reference evidence="7 8" key="1">
    <citation type="submission" date="2018-08" db="EMBL/GenBank/DDBJ databases">
        <title>Genomic Encyclopedia of Archaeal and Bacterial Type Strains, Phase II (KMG-II): from individual species to whole genera.</title>
        <authorList>
            <person name="Goeker M."/>
        </authorList>
    </citation>
    <scope>NUCLEOTIDE SEQUENCE [LARGE SCALE GENOMIC DNA]</scope>
    <source>
        <strain evidence="7 8">DSM 45791</strain>
    </source>
</reference>
<dbReference type="OrthoDB" id="9793626at2"/>
<dbReference type="InterPro" id="IPR029753">
    <property type="entry name" value="D-isomer_DH_CS"/>
</dbReference>
<dbReference type="InterPro" id="IPR036291">
    <property type="entry name" value="NAD(P)-bd_dom_sf"/>
</dbReference>
<dbReference type="PANTHER" id="PTHR10996:SF178">
    <property type="entry name" value="2-HYDROXYACID DEHYDROGENASE YGL185C-RELATED"/>
    <property type="match status" value="1"/>
</dbReference>
<dbReference type="PROSITE" id="PS00671">
    <property type="entry name" value="D_2_HYDROXYACID_DH_3"/>
    <property type="match status" value="1"/>
</dbReference>
<dbReference type="PANTHER" id="PTHR10996">
    <property type="entry name" value="2-HYDROXYACID DEHYDROGENASE-RELATED"/>
    <property type="match status" value="1"/>
</dbReference>
<comment type="caution">
    <text evidence="7">The sequence shown here is derived from an EMBL/GenBank/DDBJ whole genome shotgun (WGS) entry which is preliminary data.</text>
</comment>
<proteinExistence type="inferred from homology"/>
<dbReference type="EMBL" id="QUNO01000017">
    <property type="protein sequence ID" value="REH35796.1"/>
    <property type="molecule type" value="Genomic_DNA"/>
</dbReference>
<feature type="domain" description="D-isomer specific 2-hydroxyacid dehydrogenase catalytic" evidence="5">
    <location>
        <begin position="28"/>
        <end position="310"/>
    </location>
</feature>
<dbReference type="Proteomes" id="UP000256269">
    <property type="component" value="Unassembled WGS sequence"/>
</dbReference>
<evidence type="ECO:0000256" key="4">
    <source>
        <dbReference type="RuleBase" id="RU003719"/>
    </source>
</evidence>
<comment type="similarity">
    <text evidence="1 4">Belongs to the D-isomer specific 2-hydroxyacid dehydrogenase family.</text>
</comment>
<dbReference type="GO" id="GO:0016618">
    <property type="term" value="F:hydroxypyruvate reductase [NAD(P)H] activity"/>
    <property type="evidence" value="ECO:0007669"/>
    <property type="project" value="TreeGrafter"/>
</dbReference>
<sequence length="320" mass="33483">MRLLIGFDQYPLDPFHDLLPGWDVARTTPDRFAELGVDADVLCPIAARVDAGLIAAGRCGLVQQFGVGLENVDIDAATAAGVLVSRLPGDVTGNADSVAELAVLLALALSRRLDGARQALRDRQWAQPVGRALFGGTMAIVGLGAIGAAVAKRLAGFDVRLLGVREHPELGGPPEVGQVVGTDRLLDVLGEADVVVSGLTFGEHNRNFFDAAAFAAMKPGALFVNVARGGLVDEAALLAALESGHIAGAGLDVHAVEPADPASPLVNHPNVIATPHVAGVTEQMMQRSVIAFTDNLKRYEAGEPLLWTVNSEGAQRRPQR</sequence>
<evidence type="ECO:0000256" key="3">
    <source>
        <dbReference type="ARBA" id="ARBA00023027"/>
    </source>
</evidence>
<evidence type="ECO:0000259" key="5">
    <source>
        <dbReference type="Pfam" id="PF00389"/>
    </source>
</evidence>
<dbReference type="SUPFAM" id="SSF52283">
    <property type="entry name" value="Formate/glycerate dehydrogenase catalytic domain-like"/>
    <property type="match status" value="1"/>
</dbReference>
<dbReference type="RefSeq" id="WP_116179848.1">
    <property type="nucleotide sequence ID" value="NZ_CP144375.1"/>
</dbReference>
<dbReference type="GO" id="GO:0005829">
    <property type="term" value="C:cytosol"/>
    <property type="evidence" value="ECO:0007669"/>
    <property type="project" value="TreeGrafter"/>
</dbReference>
<dbReference type="InterPro" id="IPR050223">
    <property type="entry name" value="D-isomer_2-hydroxyacid_DH"/>
</dbReference>
<organism evidence="7 8">
    <name type="scientific">Kutzneria buriramensis</name>
    <dbReference type="NCBI Taxonomy" id="1045776"/>
    <lineage>
        <taxon>Bacteria</taxon>
        <taxon>Bacillati</taxon>
        <taxon>Actinomycetota</taxon>
        <taxon>Actinomycetes</taxon>
        <taxon>Pseudonocardiales</taxon>
        <taxon>Pseudonocardiaceae</taxon>
        <taxon>Kutzneria</taxon>
    </lineage>
</organism>
<evidence type="ECO:0000256" key="1">
    <source>
        <dbReference type="ARBA" id="ARBA00005854"/>
    </source>
</evidence>
<gene>
    <name evidence="7" type="ORF">BCF44_117185</name>
</gene>
<keyword evidence="2 4" id="KW-0560">Oxidoreductase</keyword>
<dbReference type="Pfam" id="PF00389">
    <property type="entry name" value="2-Hacid_dh"/>
    <property type="match status" value="1"/>
</dbReference>
<dbReference type="InterPro" id="IPR006139">
    <property type="entry name" value="D-isomer_2_OHA_DH_cat_dom"/>
</dbReference>
<evidence type="ECO:0000313" key="8">
    <source>
        <dbReference type="Proteomes" id="UP000256269"/>
    </source>
</evidence>
<keyword evidence="8" id="KW-1185">Reference proteome</keyword>
<name>A0A3E0H1U4_9PSEU</name>
<dbReference type="AlphaFoldDB" id="A0A3E0H1U4"/>
<evidence type="ECO:0000259" key="6">
    <source>
        <dbReference type="Pfam" id="PF02826"/>
    </source>
</evidence>
<evidence type="ECO:0000256" key="2">
    <source>
        <dbReference type="ARBA" id="ARBA00023002"/>
    </source>
</evidence>
<evidence type="ECO:0000313" key="7">
    <source>
        <dbReference type="EMBL" id="REH35796.1"/>
    </source>
</evidence>
<accession>A0A3E0H1U4</accession>
<protein>
    <submittedName>
        <fullName evidence="7">Phosphoglycerate dehydrogenase-like enzyme</fullName>
    </submittedName>
</protein>